<reference evidence="1 2" key="1">
    <citation type="journal article" date="2014" name="Genome Announc.">
        <title>Draft genome sequences of eight enterohepatic helicobacter species isolated from both laboratory and wild rodents.</title>
        <authorList>
            <person name="Sheh A."/>
            <person name="Shen Z."/>
            <person name="Fox J.G."/>
        </authorList>
    </citation>
    <scope>NUCLEOTIDE SEQUENCE [LARGE SCALE GENOMIC DNA]</scope>
    <source>
        <strain evidence="1 2">ATCC 49320</strain>
    </source>
</reference>
<protein>
    <submittedName>
        <fullName evidence="1">Capsular biosynthesis protein</fullName>
    </submittedName>
</protein>
<gene>
    <name evidence="1" type="ORF">LS79_008830</name>
</gene>
<evidence type="ECO:0000313" key="2">
    <source>
        <dbReference type="Proteomes" id="UP000029857"/>
    </source>
</evidence>
<name>A0A4U8U5K4_9HELI</name>
<proteinExistence type="predicted"/>
<dbReference type="EMBL" id="JRPJ02000037">
    <property type="protein sequence ID" value="TLE09015.1"/>
    <property type="molecule type" value="Genomic_DNA"/>
</dbReference>
<dbReference type="RefSeq" id="WP_138196267.1">
    <property type="nucleotide sequence ID" value="NZ_JRPJ02000037.1"/>
</dbReference>
<comment type="caution">
    <text evidence="1">The sequence shown here is derived from an EMBL/GenBank/DDBJ whole genome shotgun (WGS) entry which is preliminary data.</text>
</comment>
<dbReference type="Proteomes" id="UP000029857">
    <property type="component" value="Unassembled WGS sequence"/>
</dbReference>
<sequence>MILITSAQYLVAEFQIEFGKLPPAFLPLGQKRFYEYYARLFHAYNEPIVLTLPESFTLHSFDIANLAKYNIEILFVPDNLGLGESIVYALNMKLPLSQSLHILHGDIYLEKIDSIENAIGVMRVDNNYEWEYLSSDYRIACDSKQSSGDQLALSGYFHIQNPYTLIQSIVCSKYDYISGLKLYSQLYPFHVVEQNGWQDFGLLSSYLHAKQIITTQRAFNQLVFQDGFYLKTSSLHKKLQGEINWFLEFPKDLSLHIPLFMQLDKNSYKVEYLYLNTLAELFVFGRLSIIVWKNILNCLHSFLSKLHAKTSPNQTNFNYTQKTFERLKDFCKERNFSFTQPFCFVDSNTTTTLSTTMGGGGRYASI</sequence>
<accession>A0A4U8U5K4</accession>
<dbReference type="AlphaFoldDB" id="A0A4U8U5K4"/>
<organism evidence="1 2">
    <name type="scientific">Helicobacter bilis</name>
    <dbReference type="NCBI Taxonomy" id="37372"/>
    <lineage>
        <taxon>Bacteria</taxon>
        <taxon>Pseudomonadati</taxon>
        <taxon>Campylobacterota</taxon>
        <taxon>Epsilonproteobacteria</taxon>
        <taxon>Campylobacterales</taxon>
        <taxon>Helicobacteraceae</taxon>
        <taxon>Helicobacter</taxon>
    </lineage>
</organism>
<evidence type="ECO:0000313" key="1">
    <source>
        <dbReference type="EMBL" id="TLE09015.1"/>
    </source>
</evidence>